<evidence type="ECO:0000313" key="4">
    <source>
        <dbReference type="EMBL" id="MFL0253071.1"/>
    </source>
</evidence>
<gene>
    <name evidence="4" type="ORF">ACJDT4_21940</name>
</gene>
<dbReference type="EMBL" id="JBJIAA010000025">
    <property type="protein sequence ID" value="MFL0253071.1"/>
    <property type="molecule type" value="Genomic_DNA"/>
</dbReference>
<dbReference type="InterPro" id="IPR009057">
    <property type="entry name" value="Homeodomain-like_sf"/>
</dbReference>
<dbReference type="InterPro" id="IPR002514">
    <property type="entry name" value="Transposase_8"/>
</dbReference>
<dbReference type="InterPro" id="IPR036397">
    <property type="entry name" value="RNaseH_sf"/>
</dbReference>
<evidence type="ECO:0000256" key="2">
    <source>
        <dbReference type="SAM" id="Coils"/>
    </source>
</evidence>
<dbReference type="Proteomes" id="UP001623592">
    <property type="component" value="Unassembled WGS sequence"/>
</dbReference>
<dbReference type="InterPro" id="IPR025948">
    <property type="entry name" value="HTH-like_dom"/>
</dbReference>
<accession>A0ABW8TKI9</accession>
<keyword evidence="2" id="KW-0175">Coiled coil</keyword>
<dbReference type="RefSeq" id="WP_406789734.1">
    <property type="nucleotide sequence ID" value="NZ_JBJIAA010000025.1"/>
</dbReference>
<organism evidence="4 5">
    <name type="scientific">Clostridium neuense</name>
    <dbReference type="NCBI Taxonomy" id="1728934"/>
    <lineage>
        <taxon>Bacteria</taxon>
        <taxon>Bacillati</taxon>
        <taxon>Bacillota</taxon>
        <taxon>Clostridia</taxon>
        <taxon>Eubacteriales</taxon>
        <taxon>Clostridiaceae</taxon>
        <taxon>Clostridium</taxon>
    </lineage>
</organism>
<dbReference type="InterPro" id="IPR001584">
    <property type="entry name" value="Integrase_cat-core"/>
</dbReference>
<dbReference type="NCBIfam" id="NF033516">
    <property type="entry name" value="transpos_IS3"/>
    <property type="match status" value="1"/>
</dbReference>
<evidence type="ECO:0000313" key="5">
    <source>
        <dbReference type="Proteomes" id="UP001623592"/>
    </source>
</evidence>
<dbReference type="SUPFAM" id="SSF53098">
    <property type="entry name" value="Ribonuclease H-like"/>
    <property type="match status" value="1"/>
</dbReference>
<protein>
    <submittedName>
        <fullName evidence="4">IS3 family transposase</fullName>
    </submittedName>
</protein>
<dbReference type="InterPro" id="IPR012337">
    <property type="entry name" value="RNaseH-like_sf"/>
</dbReference>
<dbReference type="PROSITE" id="PS50994">
    <property type="entry name" value="INTEGRASE"/>
    <property type="match status" value="1"/>
</dbReference>
<dbReference type="PANTHER" id="PTHR46889">
    <property type="entry name" value="TRANSPOSASE INSF FOR INSERTION SEQUENCE IS3B-RELATED"/>
    <property type="match status" value="1"/>
</dbReference>
<comment type="caution">
    <text evidence="4">The sequence shown here is derived from an EMBL/GenBank/DDBJ whole genome shotgun (WGS) entry which is preliminary data.</text>
</comment>
<dbReference type="Pfam" id="PF13333">
    <property type="entry name" value="rve_2"/>
    <property type="match status" value="1"/>
</dbReference>
<evidence type="ECO:0000259" key="3">
    <source>
        <dbReference type="PROSITE" id="PS50994"/>
    </source>
</evidence>
<keyword evidence="5" id="KW-1185">Reference proteome</keyword>
<feature type="domain" description="Integrase catalytic" evidence="3">
    <location>
        <begin position="218"/>
        <end position="381"/>
    </location>
</feature>
<feature type="coiled-coil region" evidence="2">
    <location>
        <begin position="52"/>
        <end position="86"/>
    </location>
</feature>
<dbReference type="InterPro" id="IPR048020">
    <property type="entry name" value="Transpos_IS3"/>
</dbReference>
<dbReference type="Gene3D" id="1.10.10.60">
    <property type="entry name" value="Homeodomain-like"/>
    <property type="match status" value="1"/>
</dbReference>
<dbReference type="PANTHER" id="PTHR46889:SF4">
    <property type="entry name" value="TRANSPOSASE INSO FOR INSERTION SEQUENCE ELEMENT IS911B-RELATED"/>
    <property type="match status" value="1"/>
</dbReference>
<dbReference type="Pfam" id="PF01527">
    <property type="entry name" value="HTH_Tnp_1"/>
    <property type="match status" value="1"/>
</dbReference>
<proteinExistence type="predicted"/>
<dbReference type="Pfam" id="PF00665">
    <property type="entry name" value="rve"/>
    <property type="match status" value="1"/>
</dbReference>
<evidence type="ECO:0000256" key="1">
    <source>
        <dbReference type="ARBA" id="ARBA00002286"/>
    </source>
</evidence>
<reference evidence="4 5" key="1">
    <citation type="submission" date="2024-11" db="EMBL/GenBank/DDBJ databases">
        <authorList>
            <person name="Heng Y.C."/>
            <person name="Lim A.C.H."/>
            <person name="Lee J.K.Y."/>
            <person name="Kittelmann S."/>
        </authorList>
    </citation>
    <scope>NUCLEOTIDE SEQUENCE [LARGE SCALE GENOMIC DNA]</scope>
    <source>
        <strain evidence="4 5">WILCCON 0114</strain>
    </source>
</reference>
<dbReference type="InterPro" id="IPR050900">
    <property type="entry name" value="Transposase_IS3/IS150/IS904"/>
</dbReference>
<dbReference type="Pfam" id="PF13276">
    <property type="entry name" value="HTH_21"/>
    <property type="match status" value="1"/>
</dbReference>
<dbReference type="SUPFAM" id="SSF46689">
    <property type="entry name" value="Homeodomain-like"/>
    <property type="match status" value="1"/>
</dbReference>
<name>A0ABW8TKI9_9CLOT</name>
<sequence length="385" mass="45568">MSNKGTRYNNQFKADAIRLVVEEGRSINGVAKDLGINGQTLRNWLNDQKRKQDPEKSRIDELERQLKEKQKRIDDLDESVDILKKGYCTLCSGQPKVIYHFIENQCSVHSIEKMCKLFNTSRSRYYTWKKHIKSKRVIENEKILKAAKQSYEENRRIYGLDKLLDDVRECFPHCSRKRLYNLQKQNNLYSIRKRKFKATTYSDHKLLVAKNLLNRNFNVDKPNEVWVTDISYIGTNEGWLYLATVKDLYTKEIVGFATDDNMKTQLCINALNNAINRFKPAPGLIHHSDRGIQHCSNDYQEFLKKNEIICSMSRKGNCWDNACAETFFSTIKCELLYQKNYITREEARRDIFWYIEIFYNRKRKHQAIGYMIPSKVKNEYKSLLT</sequence>
<comment type="function">
    <text evidence="1">Involved in the transposition of the insertion sequence.</text>
</comment>
<dbReference type="Gene3D" id="3.30.420.10">
    <property type="entry name" value="Ribonuclease H-like superfamily/Ribonuclease H"/>
    <property type="match status" value="1"/>
</dbReference>